<dbReference type="InterPro" id="IPR016024">
    <property type="entry name" value="ARM-type_fold"/>
</dbReference>
<protein>
    <recommendedName>
        <fullName evidence="1">non-specific serine/threonine protein kinase</fullName>
        <ecNumber evidence="1">2.7.11.1</ecNumber>
    </recommendedName>
</protein>
<evidence type="ECO:0000256" key="3">
    <source>
        <dbReference type="ARBA" id="ARBA00022840"/>
    </source>
</evidence>
<dbReference type="SUPFAM" id="SSF56112">
    <property type="entry name" value="Protein kinase-like (PK-like)"/>
    <property type="match status" value="1"/>
</dbReference>
<dbReference type="CDD" id="cd06627">
    <property type="entry name" value="STKc_Cdc7_like"/>
    <property type="match status" value="1"/>
</dbReference>
<evidence type="ECO:0000256" key="5">
    <source>
        <dbReference type="SAM" id="MobiDB-lite"/>
    </source>
</evidence>
<keyword evidence="2 4" id="KW-0547">Nucleotide-binding</keyword>
<dbReference type="InterPro" id="IPR011009">
    <property type="entry name" value="Kinase-like_dom_sf"/>
</dbReference>
<feature type="compositionally biased region" description="Basic and acidic residues" evidence="5">
    <location>
        <begin position="706"/>
        <end position="724"/>
    </location>
</feature>
<dbReference type="eggNOG" id="KOG0198">
    <property type="taxonomic scope" value="Eukaryota"/>
</dbReference>
<dbReference type="OMA" id="CDMASAS"/>
<dbReference type="PROSITE" id="PS50011">
    <property type="entry name" value="PROTEIN_KINASE_DOM"/>
    <property type="match status" value="1"/>
</dbReference>
<feature type="compositionally biased region" description="Basic and acidic residues" evidence="5">
    <location>
        <begin position="1065"/>
        <end position="1080"/>
    </location>
</feature>
<dbReference type="FunCoup" id="C1E7A8">
    <property type="interactions" value="723"/>
</dbReference>
<feature type="region of interest" description="Disordered" evidence="5">
    <location>
        <begin position="631"/>
        <end position="661"/>
    </location>
</feature>
<dbReference type="Pfam" id="PF00069">
    <property type="entry name" value="Pkinase"/>
    <property type="match status" value="1"/>
</dbReference>
<dbReference type="Pfam" id="PF00514">
    <property type="entry name" value="Arm"/>
    <property type="match status" value="1"/>
</dbReference>
<dbReference type="GO" id="GO:0004674">
    <property type="term" value="F:protein serine/threonine kinase activity"/>
    <property type="evidence" value="ECO:0007669"/>
    <property type="project" value="UniProtKB-EC"/>
</dbReference>
<feature type="compositionally biased region" description="Low complexity" evidence="5">
    <location>
        <begin position="324"/>
        <end position="338"/>
    </location>
</feature>
<dbReference type="PROSITE" id="PS00107">
    <property type="entry name" value="PROTEIN_KINASE_ATP"/>
    <property type="match status" value="1"/>
</dbReference>
<feature type="compositionally biased region" description="Basic and acidic residues" evidence="5">
    <location>
        <begin position="1145"/>
        <end position="1154"/>
    </location>
</feature>
<evidence type="ECO:0000256" key="1">
    <source>
        <dbReference type="ARBA" id="ARBA00012513"/>
    </source>
</evidence>
<dbReference type="OrthoDB" id="8693905at2759"/>
<keyword evidence="3 4" id="KW-0067">ATP-binding</keyword>
<feature type="compositionally biased region" description="Basic and acidic residues" evidence="5">
    <location>
        <begin position="310"/>
        <end position="322"/>
    </location>
</feature>
<dbReference type="GeneID" id="8243603"/>
<dbReference type="PANTHER" id="PTHR48012">
    <property type="entry name" value="STERILE20-LIKE KINASE, ISOFORM B-RELATED"/>
    <property type="match status" value="1"/>
</dbReference>
<dbReference type="InParanoid" id="C1E7A8"/>
<feature type="region of interest" description="Disordered" evidence="5">
    <location>
        <begin position="166"/>
        <end position="196"/>
    </location>
</feature>
<evidence type="ECO:0000259" key="6">
    <source>
        <dbReference type="PROSITE" id="PS50011"/>
    </source>
</evidence>
<feature type="region of interest" description="Disordered" evidence="5">
    <location>
        <begin position="1050"/>
        <end position="1080"/>
    </location>
</feature>
<dbReference type="PANTHER" id="PTHR48012:SF26">
    <property type="entry name" value="SERINE_THREONINE-PROTEIN KINASE DDB_G0283821-RELATED"/>
    <property type="match status" value="1"/>
</dbReference>
<organism evidence="7 8">
    <name type="scientific">Micromonas commoda (strain RCC299 / NOUM17 / CCMP2709)</name>
    <name type="common">Picoplanktonic green alga</name>
    <dbReference type="NCBI Taxonomy" id="296587"/>
    <lineage>
        <taxon>Eukaryota</taxon>
        <taxon>Viridiplantae</taxon>
        <taxon>Chlorophyta</taxon>
        <taxon>Mamiellophyceae</taxon>
        <taxon>Mamiellales</taxon>
        <taxon>Mamiellaceae</taxon>
        <taxon>Micromonas</taxon>
    </lineage>
</organism>
<feature type="compositionally biased region" description="Low complexity" evidence="5">
    <location>
        <begin position="636"/>
        <end position="653"/>
    </location>
</feature>
<dbReference type="Proteomes" id="UP000002009">
    <property type="component" value="Chromosome 5"/>
</dbReference>
<feature type="binding site" evidence="4">
    <location>
        <position position="44"/>
    </location>
    <ligand>
        <name>ATP</name>
        <dbReference type="ChEBI" id="CHEBI:30616"/>
    </ligand>
</feature>
<feature type="domain" description="Protein kinase" evidence="6">
    <location>
        <begin position="15"/>
        <end position="292"/>
    </location>
</feature>
<accession>C1E7A8</accession>
<dbReference type="InterPro" id="IPR017441">
    <property type="entry name" value="Protein_kinase_ATP_BS"/>
</dbReference>
<feature type="region of interest" description="Disordered" evidence="5">
    <location>
        <begin position="1134"/>
        <end position="1154"/>
    </location>
</feature>
<proteinExistence type="predicted"/>
<sequence>MELPSTRRSTLVGSYILGDEIGKGAYGQVYKAIDKRDGRVVAIKEIPLAGIDEASLAGVRLEIDLLGSLSHPNVVGQLGTIRTPSYFYIVLEYCEAGSLAASIKANKFGPAPEALCKVYVAQVLDALAYLHSPRNGIVHRDVKGANLLATKDGCVKLADFGSAARMGEDGRGGAQRPGSNKPTKKTTGPVDGEGDVVGTPYWMAPEVIEMSGGSDPKSDVWSVACVVVELITGSPPYFDLQPMPALFAIVRDESPPLPPGISPELRGFLSACFRKDPAQRPTASELRSHEWLKGVATAGAATGSSSGPARRTEHLTLDDPRPDSAASSLAGSGRSSPAHSRPTSRGAQRRGSRGDGGDGAWEPPASIADPQPRERRRRRPPPSSPFQDVKVAMNGDADADADEVADEVAAPAAVSVRLEYPNTLNTLNTGFDGDVARATRDARWSDLAGLVRTAVADGVTAAAVDAALTSADTAGALAAALHAAASKDGDDATAVRERGNNIDDANAAASLDAAAAVLAATRRKRADGGDAPGETLAAFVTFGAASSTLSLLRSDDASVGVGVKIAAAKVVRELSRGGVVALRCLASCDAPRALAGVLAQSAMSPSRRELARVCVDVARFLTTLHTRAVTGSIPPSEASRMASAASSGGISSGDVDFDEDDGETRGGGVVFDAFARAGLIPALVNAIRDLNAAANEERGVGPGRKATNDTEKSESEKSESPSSVYRERVADILLDATRSRNDRGCAASRFALCELQAMHGLLALAGSPLPKSTSAKLLRVVGHLARDDNCKDAMQRAGAVPKLVRFLQWEDPATREEALRALYNLCRGDASALEQAAVAGVTPHLIAVAAPDVFNKLGLADELGAATGTNGGGTHWTRGGPGAEAQIERLAPLAAPFLCDMASSSRRTRGELARHDALDAYLSIARNKPSASSPPGLQLAAVRAVAGWMRDEPWKVEARLAEPDAIAAWASAIDPRRIPPIDPEVLDTLREIARESPRLCAALASGGAMAPLVEALGAPSSATAAVSSRATHNAGTVDWNNGAVLRRSNSRRLELRPGRAGAGSRTDDPSRPHDARKDPRRTLAYVRLLAQLADHRRDAVDESGRGHDLVGRLRALVADYESEASRRVEARALRAAEGVDDESADSERAAEDVRTEAERLLAELRR</sequence>
<dbReference type="InterPro" id="IPR050629">
    <property type="entry name" value="STE20/SPS1-PAK"/>
</dbReference>
<evidence type="ECO:0000313" key="7">
    <source>
        <dbReference type="EMBL" id="ACO63574.1"/>
    </source>
</evidence>
<feature type="compositionally biased region" description="Low complexity" evidence="5">
    <location>
        <begin position="298"/>
        <end position="307"/>
    </location>
</feature>
<dbReference type="Gene3D" id="1.10.510.10">
    <property type="entry name" value="Transferase(Phosphotransferase) domain 1"/>
    <property type="match status" value="1"/>
</dbReference>
<dbReference type="SMART" id="SM00185">
    <property type="entry name" value="ARM"/>
    <property type="match status" value="1"/>
</dbReference>
<feature type="region of interest" description="Disordered" evidence="5">
    <location>
        <begin position="697"/>
        <end position="724"/>
    </location>
</feature>
<feature type="region of interest" description="Disordered" evidence="5">
    <location>
        <begin position="298"/>
        <end position="391"/>
    </location>
</feature>
<dbReference type="EMBL" id="CP001326">
    <property type="protein sequence ID" value="ACO63574.1"/>
    <property type="molecule type" value="Genomic_DNA"/>
</dbReference>
<dbReference type="SUPFAM" id="SSF48371">
    <property type="entry name" value="ARM repeat"/>
    <property type="match status" value="1"/>
</dbReference>
<reference evidence="7 8" key="1">
    <citation type="journal article" date="2009" name="Science">
        <title>Green evolution and dynamic adaptations revealed by genomes of the marine picoeukaryotes Micromonas.</title>
        <authorList>
            <person name="Worden A.Z."/>
            <person name="Lee J.H."/>
            <person name="Mock T."/>
            <person name="Rouze P."/>
            <person name="Simmons M.P."/>
            <person name="Aerts A.L."/>
            <person name="Allen A.E."/>
            <person name="Cuvelier M.L."/>
            <person name="Derelle E."/>
            <person name="Everett M.V."/>
            <person name="Foulon E."/>
            <person name="Grimwood J."/>
            <person name="Gundlach H."/>
            <person name="Henrissat B."/>
            <person name="Napoli C."/>
            <person name="McDonald S.M."/>
            <person name="Parker M.S."/>
            <person name="Rombauts S."/>
            <person name="Salamov A."/>
            <person name="Von Dassow P."/>
            <person name="Badger J.H."/>
            <person name="Coutinho P.M."/>
            <person name="Demir E."/>
            <person name="Dubchak I."/>
            <person name="Gentemann C."/>
            <person name="Eikrem W."/>
            <person name="Gready J.E."/>
            <person name="John U."/>
            <person name="Lanier W."/>
            <person name="Lindquist E.A."/>
            <person name="Lucas S."/>
            <person name="Mayer K.F."/>
            <person name="Moreau H."/>
            <person name="Not F."/>
            <person name="Otillar R."/>
            <person name="Panaud O."/>
            <person name="Pangilinan J."/>
            <person name="Paulsen I."/>
            <person name="Piegu B."/>
            <person name="Poliakov A."/>
            <person name="Robbens S."/>
            <person name="Schmutz J."/>
            <person name="Toulza E."/>
            <person name="Wyss T."/>
            <person name="Zelensky A."/>
            <person name="Zhou K."/>
            <person name="Armbrust E.V."/>
            <person name="Bhattacharya D."/>
            <person name="Goodenough U.W."/>
            <person name="Van de Peer Y."/>
            <person name="Grigoriev I.V."/>
        </authorList>
    </citation>
    <scope>NUCLEOTIDE SEQUENCE [LARGE SCALE GENOMIC DNA]</scope>
    <source>
        <strain evidence="8">RCC299 / NOUM17</strain>
    </source>
</reference>
<evidence type="ECO:0000256" key="2">
    <source>
        <dbReference type="ARBA" id="ARBA00022741"/>
    </source>
</evidence>
<dbReference type="InterPro" id="IPR000225">
    <property type="entry name" value="Armadillo"/>
</dbReference>
<evidence type="ECO:0000313" key="8">
    <source>
        <dbReference type="Proteomes" id="UP000002009"/>
    </source>
</evidence>
<dbReference type="Gene3D" id="1.25.10.10">
    <property type="entry name" value="Leucine-rich Repeat Variant"/>
    <property type="match status" value="1"/>
</dbReference>
<dbReference type="RefSeq" id="XP_002502316.1">
    <property type="nucleotide sequence ID" value="XM_002502270.1"/>
</dbReference>
<dbReference type="InterPro" id="IPR011989">
    <property type="entry name" value="ARM-like"/>
</dbReference>
<keyword evidence="8" id="KW-1185">Reference proteome</keyword>
<dbReference type="InterPro" id="IPR000719">
    <property type="entry name" value="Prot_kinase_dom"/>
</dbReference>
<dbReference type="GO" id="GO:0005737">
    <property type="term" value="C:cytoplasm"/>
    <property type="evidence" value="ECO:0007669"/>
    <property type="project" value="TreeGrafter"/>
</dbReference>
<dbReference type="EC" id="2.7.11.1" evidence="1"/>
<name>C1E7A8_MICCC</name>
<dbReference type="SMART" id="SM00220">
    <property type="entry name" value="S_TKc"/>
    <property type="match status" value="1"/>
</dbReference>
<dbReference type="GO" id="GO:0005524">
    <property type="term" value="F:ATP binding"/>
    <property type="evidence" value="ECO:0007669"/>
    <property type="project" value="UniProtKB-UniRule"/>
</dbReference>
<dbReference type="KEGG" id="mis:MICPUN_58941"/>
<dbReference type="STRING" id="296587.C1E7A8"/>
<dbReference type="AlphaFoldDB" id="C1E7A8"/>
<gene>
    <name evidence="7" type="ORF">MICPUN_58941</name>
</gene>
<evidence type="ECO:0000256" key="4">
    <source>
        <dbReference type="PROSITE-ProRule" id="PRU10141"/>
    </source>
</evidence>